<dbReference type="AlphaFoldDB" id="Q56Z74"/>
<accession>Q56Z74</accession>
<feature type="non-terminal residue" evidence="1">
    <location>
        <position position="1"/>
    </location>
</feature>
<dbReference type="EMBL" id="AK221095">
    <property type="protein sequence ID" value="BAD94970.1"/>
    <property type="molecule type" value="mRNA"/>
</dbReference>
<sequence>WYDVDEFFSLLDECVFPGIESTQSCISSLLRRRNLEL</sequence>
<name>Q56Z74_ARATH</name>
<evidence type="ECO:0000313" key="1">
    <source>
        <dbReference type="EMBL" id="BAD94970.1"/>
    </source>
</evidence>
<protein>
    <submittedName>
        <fullName evidence="1">Uncharacterized protein</fullName>
    </submittedName>
</protein>
<reference evidence="1" key="1">
    <citation type="submission" date="2005-03" db="EMBL/GenBank/DDBJ databases">
        <title>Large-scale analysis of RIKEN Arabidopsis full-length (RAFL) cDNAs.</title>
        <authorList>
            <person name="Totoki Y."/>
            <person name="Seki M."/>
            <person name="Ishida J."/>
            <person name="Nakajima M."/>
            <person name="Enju A."/>
            <person name="Kamiya A."/>
            <person name="Narusaka M."/>
            <person name="Shin-i T."/>
            <person name="Nakagawa M."/>
            <person name="Sakamoto N."/>
            <person name="Oishi K."/>
            <person name="Kohara Y."/>
            <person name="Kobayashi M."/>
            <person name="Toyoda A."/>
            <person name="Sakaki Y."/>
            <person name="Sakurai T."/>
            <person name="Iida K."/>
            <person name="Akiyama K."/>
            <person name="Satou M."/>
            <person name="Toyoda T."/>
            <person name="Konagaya A."/>
            <person name="Carninci P."/>
            <person name="Kawai J."/>
            <person name="Hayashizaki Y."/>
            <person name="Shinozaki K."/>
        </authorList>
    </citation>
    <scope>NUCLEOTIDE SEQUENCE</scope>
</reference>
<proteinExistence type="evidence at transcript level"/>
<organism evidence="1">
    <name type="scientific">Arabidopsis thaliana</name>
    <name type="common">Mouse-ear cress</name>
    <dbReference type="NCBI Taxonomy" id="3702"/>
    <lineage>
        <taxon>Eukaryota</taxon>
        <taxon>Viridiplantae</taxon>
        <taxon>Streptophyta</taxon>
        <taxon>Embryophyta</taxon>
        <taxon>Tracheophyta</taxon>
        <taxon>Spermatophyta</taxon>
        <taxon>Magnoliopsida</taxon>
        <taxon>eudicotyledons</taxon>
        <taxon>Gunneridae</taxon>
        <taxon>Pentapetalae</taxon>
        <taxon>rosids</taxon>
        <taxon>malvids</taxon>
        <taxon>Brassicales</taxon>
        <taxon>Brassicaceae</taxon>
        <taxon>Camelineae</taxon>
        <taxon>Arabidopsis</taxon>
    </lineage>
</organism>